<dbReference type="Gene3D" id="3.60.15.10">
    <property type="entry name" value="Ribonuclease Z/Hydroxyacylglutathione hydrolase-like"/>
    <property type="match status" value="1"/>
</dbReference>
<organism evidence="2 3">
    <name type="scientific">Neobacillus cucumis</name>
    <dbReference type="NCBI Taxonomy" id="1740721"/>
    <lineage>
        <taxon>Bacteria</taxon>
        <taxon>Bacillati</taxon>
        <taxon>Bacillota</taxon>
        <taxon>Bacilli</taxon>
        <taxon>Bacillales</taxon>
        <taxon>Bacillaceae</taxon>
        <taxon>Neobacillus</taxon>
    </lineage>
</organism>
<dbReference type="AlphaFoldDB" id="A0A2N5HB03"/>
<dbReference type="RefSeq" id="WP_101649372.1">
    <property type="nucleotide sequence ID" value="NZ_PGVE01000067.1"/>
</dbReference>
<dbReference type="Proteomes" id="UP000234950">
    <property type="component" value="Unassembled WGS sequence"/>
</dbReference>
<evidence type="ECO:0000313" key="2">
    <source>
        <dbReference type="EMBL" id="PLS02701.1"/>
    </source>
</evidence>
<evidence type="ECO:0000259" key="1">
    <source>
        <dbReference type="SMART" id="SM00849"/>
    </source>
</evidence>
<comment type="caution">
    <text evidence="2">The sequence shown here is derived from an EMBL/GenBank/DDBJ whole genome shotgun (WGS) entry which is preliminary data.</text>
</comment>
<dbReference type="OrthoDB" id="420651at2"/>
<dbReference type="SMART" id="SM00849">
    <property type="entry name" value="Lactamase_B"/>
    <property type="match status" value="1"/>
</dbReference>
<dbReference type="GO" id="GO:0016787">
    <property type="term" value="F:hydrolase activity"/>
    <property type="evidence" value="ECO:0007669"/>
    <property type="project" value="UniProtKB-KW"/>
</dbReference>
<dbReference type="InterPro" id="IPR036866">
    <property type="entry name" value="RibonucZ/Hydroxyglut_hydro"/>
</dbReference>
<dbReference type="PANTHER" id="PTHR42951:SF4">
    <property type="entry name" value="ACYL-COENZYME A THIOESTERASE MBLAC2"/>
    <property type="match status" value="1"/>
</dbReference>
<sequence>MGKFNSRHFSLEKAGEGIYAAISKADGGAMANAGFVDLGDQTIVFDTFNTQQAAQELKEMAQLITKRNEIKWVVNSHFHGDHIRGNQMFKDSVILSSQTTYEKMKDIHPERIRKQKDELEGLASYIQSLEKQPGDENEKQTQQISFLKEIEASLPTLELVLPQQTFNNGMKFYGTKRSAEILTWGGGHSHSDAVLYIPEEKVIFMGDLLFVNTHPTLFEESNPMNWVRLLEKAASLDIEKSIPGHGAIGSKRDLLKLKSYIEELYELASGNNSENPAIPNKYQDWSSPEVFYQNMKRVRGKIDLLH</sequence>
<dbReference type="SUPFAM" id="SSF56281">
    <property type="entry name" value="Metallo-hydrolase/oxidoreductase"/>
    <property type="match status" value="1"/>
</dbReference>
<proteinExistence type="predicted"/>
<dbReference type="PANTHER" id="PTHR42951">
    <property type="entry name" value="METALLO-BETA-LACTAMASE DOMAIN-CONTAINING"/>
    <property type="match status" value="1"/>
</dbReference>
<accession>A0A2N5HB03</accession>
<evidence type="ECO:0000313" key="3">
    <source>
        <dbReference type="Proteomes" id="UP000234950"/>
    </source>
</evidence>
<dbReference type="Pfam" id="PF00753">
    <property type="entry name" value="Lactamase_B"/>
    <property type="match status" value="1"/>
</dbReference>
<dbReference type="InterPro" id="IPR001279">
    <property type="entry name" value="Metallo-B-lactamas"/>
</dbReference>
<keyword evidence="2" id="KW-0378">Hydrolase</keyword>
<keyword evidence="3" id="KW-1185">Reference proteome</keyword>
<reference evidence="2 3" key="1">
    <citation type="submission" date="2017-11" db="EMBL/GenBank/DDBJ databases">
        <title>Comparitive Functional Genomics of Dry Heat Resistant strains isolated from the Viking Spacecraft.</title>
        <authorList>
            <person name="Seuylemezian A."/>
            <person name="Cooper K."/>
            <person name="Vaishampayan P."/>
        </authorList>
    </citation>
    <scope>NUCLEOTIDE SEQUENCE [LARGE SCALE GENOMIC DNA]</scope>
    <source>
        <strain evidence="2 3">V32-6</strain>
    </source>
</reference>
<dbReference type="EMBL" id="PGVE01000067">
    <property type="protein sequence ID" value="PLS02701.1"/>
    <property type="molecule type" value="Genomic_DNA"/>
</dbReference>
<dbReference type="CDD" id="cd16282">
    <property type="entry name" value="metallo-hydrolase-like_MBL-fold"/>
    <property type="match status" value="1"/>
</dbReference>
<gene>
    <name evidence="2" type="ORF">CVD27_18475</name>
</gene>
<name>A0A2N5HB03_9BACI</name>
<dbReference type="InterPro" id="IPR050855">
    <property type="entry name" value="NDM-1-like"/>
</dbReference>
<protein>
    <submittedName>
        <fullName evidence="2">MBL fold metallo-hydrolase</fullName>
    </submittedName>
</protein>
<feature type="domain" description="Metallo-beta-lactamase" evidence="1">
    <location>
        <begin position="30"/>
        <end position="245"/>
    </location>
</feature>